<sequence>MRPFSFSASDDQETLRLALSDHGLAHWDQRCDCEQGGSEHGRTETSVLHLGGEAVPVPRKLSAKARFHA</sequence>
<evidence type="ECO:0000313" key="2">
    <source>
        <dbReference type="Proteomes" id="UP001605036"/>
    </source>
</evidence>
<protein>
    <submittedName>
        <fullName evidence="1">Uncharacterized protein</fullName>
    </submittedName>
</protein>
<keyword evidence="2" id="KW-1185">Reference proteome</keyword>
<evidence type="ECO:0000313" key="1">
    <source>
        <dbReference type="EMBL" id="KAL2642562.1"/>
    </source>
</evidence>
<accession>A0ABD1Z768</accession>
<gene>
    <name evidence="1" type="ORF">R1flu_010149</name>
</gene>
<name>A0ABD1Z768_9MARC</name>
<dbReference type="EMBL" id="JBHFFA010000002">
    <property type="protein sequence ID" value="KAL2642562.1"/>
    <property type="molecule type" value="Genomic_DNA"/>
</dbReference>
<dbReference type="Proteomes" id="UP001605036">
    <property type="component" value="Unassembled WGS sequence"/>
</dbReference>
<dbReference type="AlphaFoldDB" id="A0ABD1Z768"/>
<proteinExistence type="predicted"/>
<comment type="caution">
    <text evidence="1">The sequence shown here is derived from an EMBL/GenBank/DDBJ whole genome shotgun (WGS) entry which is preliminary data.</text>
</comment>
<reference evidence="1 2" key="1">
    <citation type="submission" date="2024-09" db="EMBL/GenBank/DDBJ databases">
        <title>Chromosome-scale assembly of Riccia fluitans.</title>
        <authorList>
            <person name="Paukszto L."/>
            <person name="Sawicki J."/>
            <person name="Karawczyk K."/>
            <person name="Piernik-Szablinska J."/>
            <person name="Szczecinska M."/>
            <person name="Mazdziarz M."/>
        </authorList>
    </citation>
    <scope>NUCLEOTIDE SEQUENCE [LARGE SCALE GENOMIC DNA]</scope>
    <source>
        <strain evidence="1">Rf_01</strain>
        <tissue evidence="1">Aerial parts of the thallus</tissue>
    </source>
</reference>
<organism evidence="1 2">
    <name type="scientific">Riccia fluitans</name>
    <dbReference type="NCBI Taxonomy" id="41844"/>
    <lineage>
        <taxon>Eukaryota</taxon>
        <taxon>Viridiplantae</taxon>
        <taxon>Streptophyta</taxon>
        <taxon>Embryophyta</taxon>
        <taxon>Marchantiophyta</taxon>
        <taxon>Marchantiopsida</taxon>
        <taxon>Marchantiidae</taxon>
        <taxon>Marchantiales</taxon>
        <taxon>Ricciaceae</taxon>
        <taxon>Riccia</taxon>
    </lineage>
</organism>